<evidence type="ECO:0000256" key="2">
    <source>
        <dbReference type="ARBA" id="ARBA00004604"/>
    </source>
</evidence>
<dbReference type="InterPro" id="IPR019786">
    <property type="entry name" value="Zinc_finger_PHD-type_CS"/>
</dbReference>
<dbReference type="GO" id="GO:0140683">
    <property type="term" value="F:histone H3K9me/H3K9me2 demethylase activity"/>
    <property type="evidence" value="ECO:0007669"/>
    <property type="project" value="UniProtKB-EC"/>
</dbReference>
<dbReference type="PROSITE" id="PS01359">
    <property type="entry name" value="ZF_PHD_1"/>
    <property type="match status" value="1"/>
</dbReference>
<evidence type="ECO:0000256" key="1">
    <source>
        <dbReference type="ARBA" id="ARBA00001954"/>
    </source>
</evidence>
<evidence type="ECO:0000256" key="14">
    <source>
        <dbReference type="ARBA" id="ARBA00023163"/>
    </source>
</evidence>
<dbReference type="Proteomes" id="UP000314980">
    <property type="component" value="Unassembled WGS sequence"/>
</dbReference>
<dbReference type="Gene3D" id="2.60.120.650">
    <property type="entry name" value="Cupin"/>
    <property type="match status" value="1"/>
</dbReference>
<dbReference type="Pfam" id="PF00628">
    <property type="entry name" value="PHD"/>
    <property type="match status" value="1"/>
</dbReference>
<dbReference type="InterPro" id="IPR001965">
    <property type="entry name" value="Znf_PHD"/>
</dbReference>
<comment type="catalytic activity">
    <reaction evidence="18">
        <text>N(6),N(6)-dimethyl-L-lysyl(9)-[histone H3] + 2 2-oxoglutarate + 2 O2 = L-lysyl(9)-[histone H3] + 2 formaldehyde + 2 succinate + 2 CO2</text>
        <dbReference type="Rhea" id="RHEA:60188"/>
        <dbReference type="Rhea" id="RHEA-COMP:15541"/>
        <dbReference type="Rhea" id="RHEA-COMP:15546"/>
        <dbReference type="ChEBI" id="CHEBI:15379"/>
        <dbReference type="ChEBI" id="CHEBI:16526"/>
        <dbReference type="ChEBI" id="CHEBI:16810"/>
        <dbReference type="ChEBI" id="CHEBI:16842"/>
        <dbReference type="ChEBI" id="CHEBI:29969"/>
        <dbReference type="ChEBI" id="CHEBI:30031"/>
        <dbReference type="ChEBI" id="CHEBI:61976"/>
        <dbReference type="EC" id="1.14.11.65"/>
    </reaction>
</comment>
<evidence type="ECO:0000256" key="12">
    <source>
        <dbReference type="ARBA" id="ARBA00023015"/>
    </source>
</evidence>
<dbReference type="Pfam" id="PF02373">
    <property type="entry name" value="JmjC"/>
    <property type="match status" value="1"/>
</dbReference>
<evidence type="ECO:0000256" key="20">
    <source>
        <dbReference type="ARBA" id="ARBA00071087"/>
    </source>
</evidence>
<dbReference type="InterPro" id="IPR003347">
    <property type="entry name" value="JmjC_dom"/>
</dbReference>
<evidence type="ECO:0000313" key="29">
    <source>
        <dbReference type="Proteomes" id="UP000314980"/>
    </source>
</evidence>
<evidence type="ECO:0000256" key="21">
    <source>
        <dbReference type="ARBA" id="ARBA00075929"/>
    </source>
</evidence>
<keyword evidence="29" id="KW-1185">Reference proteome</keyword>
<comment type="cofactor">
    <cofactor evidence="1">
        <name>Fe(2+)</name>
        <dbReference type="ChEBI" id="CHEBI:29033"/>
    </cofactor>
</comment>
<dbReference type="SUPFAM" id="SSF57903">
    <property type="entry name" value="FYVE/PHD zinc finger"/>
    <property type="match status" value="1"/>
</dbReference>
<dbReference type="FunFam" id="2.60.120.650:FF:000006">
    <property type="entry name" value="histone lysine demethylase PHF8 isoform X1"/>
    <property type="match status" value="1"/>
</dbReference>
<dbReference type="InterPro" id="IPR050690">
    <property type="entry name" value="JHDM1_Histone_Demethylase"/>
</dbReference>
<feature type="region of interest" description="Disordered" evidence="25">
    <location>
        <begin position="484"/>
        <end position="537"/>
    </location>
</feature>
<evidence type="ECO:0000256" key="8">
    <source>
        <dbReference type="ARBA" id="ARBA00022853"/>
    </source>
</evidence>
<feature type="compositionally biased region" description="Basic residues" evidence="25">
    <location>
        <begin position="814"/>
        <end position="824"/>
    </location>
</feature>
<feature type="compositionally biased region" description="Basic and acidic residues" evidence="25">
    <location>
        <begin position="781"/>
        <end position="790"/>
    </location>
</feature>
<keyword evidence="14" id="KW-0804">Transcription</keyword>
<feature type="region of interest" description="Disordered" evidence="25">
    <location>
        <begin position="673"/>
        <end position="858"/>
    </location>
</feature>
<evidence type="ECO:0000256" key="25">
    <source>
        <dbReference type="SAM" id="MobiDB-lite"/>
    </source>
</evidence>
<dbReference type="GO" id="GO:0045893">
    <property type="term" value="P:positive regulation of DNA-templated transcription"/>
    <property type="evidence" value="ECO:0007669"/>
    <property type="project" value="UniProtKB-ARBA"/>
</dbReference>
<dbReference type="Gene3D" id="1.20.58.1360">
    <property type="match status" value="1"/>
</dbReference>
<reference evidence="28" key="3">
    <citation type="submission" date="2025-09" db="UniProtKB">
        <authorList>
            <consortium name="Ensembl"/>
        </authorList>
    </citation>
    <scope>IDENTIFICATION</scope>
</reference>
<dbReference type="CDD" id="cd15642">
    <property type="entry name" value="PHD_PHF8"/>
    <property type="match status" value="1"/>
</dbReference>
<comment type="similarity">
    <text evidence="3">Belongs to the JHDM1 histone demethylase family. JHDM1D subfamily.</text>
</comment>
<feature type="compositionally biased region" description="Low complexity" evidence="25">
    <location>
        <begin position="800"/>
        <end position="812"/>
    </location>
</feature>
<gene>
    <name evidence="28" type="primary">PHF8</name>
    <name evidence="28" type="synonym">phf8</name>
</gene>
<evidence type="ECO:0000256" key="17">
    <source>
        <dbReference type="ARBA" id="ARBA00038951"/>
    </source>
</evidence>
<evidence type="ECO:0000256" key="23">
    <source>
        <dbReference type="ARBA" id="ARBA00082441"/>
    </source>
</evidence>
<dbReference type="FunFam" id="1.20.58.1360:FF:000001">
    <property type="entry name" value="Histone lysine demethylase PHF8"/>
    <property type="match status" value="1"/>
</dbReference>
<comment type="catalytic activity">
    <reaction evidence="19">
        <text>N(6),N(6)-dimethyl-L-lysyl(36)-[histone H3] + 2 2-oxoglutarate + 2 O2 = L-lysyl(36)-[histone H3] + 2 formaldehyde + 2 succinate + 2 CO2</text>
        <dbReference type="Rhea" id="RHEA:42032"/>
        <dbReference type="Rhea" id="RHEA-COMP:9785"/>
        <dbReference type="Rhea" id="RHEA-COMP:9787"/>
        <dbReference type="ChEBI" id="CHEBI:15379"/>
        <dbReference type="ChEBI" id="CHEBI:16526"/>
        <dbReference type="ChEBI" id="CHEBI:16810"/>
        <dbReference type="ChEBI" id="CHEBI:16842"/>
        <dbReference type="ChEBI" id="CHEBI:29969"/>
        <dbReference type="ChEBI" id="CHEBI:30031"/>
        <dbReference type="ChEBI" id="CHEBI:61976"/>
        <dbReference type="EC" id="1.14.11.27"/>
    </reaction>
</comment>
<accession>A0A4W6EUV2</accession>
<reference evidence="29" key="1">
    <citation type="submission" date="2015-09" db="EMBL/GenBank/DDBJ databases">
        <authorList>
            <person name="Sai Rama Sridatta P."/>
        </authorList>
    </citation>
    <scope>NUCLEOTIDE SEQUENCE [LARGE SCALE GENOMIC DNA]</scope>
</reference>
<feature type="compositionally biased region" description="Basic residues" evidence="25">
    <location>
        <begin position="707"/>
        <end position="717"/>
    </location>
</feature>
<dbReference type="EC" id="1.14.11.65" evidence="17"/>
<dbReference type="PANTHER" id="PTHR23123">
    <property type="entry name" value="PHD/F-BOX CONTAINING PROTEIN"/>
    <property type="match status" value="1"/>
</dbReference>
<keyword evidence="9" id="KW-0223">Dioxygenase</keyword>
<feature type="compositionally biased region" description="Pro residues" evidence="25">
    <location>
        <begin position="825"/>
        <end position="848"/>
    </location>
</feature>
<dbReference type="GO" id="GO:0007420">
    <property type="term" value="P:brain development"/>
    <property type="evidence" value="ECO:0007669"/>
    <property type="project" value="UniProtKB-ARBA"/>
</dbReference>
<name>A0A4W6EUV2_LATCA</name>
<keyword evidence="16" id="KW-0131">Cell cycle</keyword>
<keyword evidence="15" id="KW-0539">Nucleus</keyword>
<dbReference type="PROSITE" id="PS50016">
    <property type="entry name" value="ZF_PHD_2"/>
    <property type="match status" value="1"/>
</dbReference>
<evidence type="ECO:0000256" key="22">
    <source>
        <dbReference type="ARBA" id="ARBA00081978"/>
    </source>
</evidence>
<dbReference type="GeneTree" id="ENSGT00940000157847"/>
<evidence type="ECO:0000256" key="10">
    <source>
        <dbReference type="ARBA" id="ARBA00023002"/>
    </source>
</evidence>
<keyword evidence="8" id="KW-0156">Chromatin regulator</keyword>
<evidence type="ECO:0000256" key="6">
    <source>
        <dbReference type="ARBA" id="ARBA00022771"/>
    </source>
</evidence>
<feature type="domain" description="PHD-type" evidence="26">
    <location>
        <begin position="35"/>
        <end position="86"/>
    </location>
</feature>
<dbReference type="FunFam" id="3.30.40.10:FF:000193">
    <property type="entry name" value="lysine-specific demethylase PHF2 isoform X1"/>
    <property type="match status" value="1"/>
</dbReference>
<evidence type="ECO:0000256" key="24">
    <source>
        <dbReference type="PROSITE-ProRule" id="PRU00146"/>
    </source>
</evidence>
<dbReference type="GO" id="GO:0005730">
    <property type="term" value="C:nucleolus"/>
    <property type="evidence" value="ECO:0007669"/>
    <property type="project" value="UniProtKB-SubCell"/>
</dbReference>
<sequence>TPSLRRDYNGFRMLGPAATTFRHTHTHTLDMASVPVYCLCRLPYDVTRFMIECDICQDWFHGSCVGVEEDKAAEIDLYHCPNCQVTHGPSVMRKRRGGNKQTDGGATGGRDPSRPVKTGSPQFVRELRSRTFPNADEVLLKPSGAQLTVEFLEEHSFSVPVMVLRRDGLGMTLPPSSFSVTDVEHYIGADKEIDVIDVSRQCDLKMRLGDFVEYYNSPNRDRVLNVISLEFSETRLSNLVETPKIVRKLSWVENLWPEESVFERPNVQKYCLMGVKDSYTDFHIDFGGTSVWYHVLRGEKIFYLISPTPANLALFERWSSSSNQNEMFFGDQVDMCYKCSVKQGNTLFIPTGWIHAVLTPVDCLAFGGNFLHSLNIDMQLRAYEIEKRLSTADLFRFPNFETVCWYVGKHLLDTFRGLRENRRHPATYLVHGAKALNNAFRSWTRKEALAEHEVEIPETINTQTLVKDLAKEIRLVEDIFQQNIGRTGPPFPGSPLSKAPLTTSQNSGRPPGKKKGPKPKEVIGGLGPPGTKKKNQKGLLKAEAGELDLIEIHTKHTLKKFQPGKSKNKNKVWHSQTSAATLGMLIQQFFLKLPRAKPCSDPNRIREPGEVDFDIEEDYTTDEEALAAHGVKGGAGGILDLLKASKQVAGLDSAALSEEAPASPSTRDAIQGMLSMANPPSSSSAVWVTGGVKKTGSSEKKPVIQRPGKRPIKRPARHLSDEESPDEQETLGTCFKDSDYVYPSLESDEEDHANKAKMKRKKNWDDTPWSPKARVMPTLPKQDRPAREGARVASVETGLAAAAAKLAQQEQQKPAKRKYTKKQRPPPPVVTPPPVQCEPVPPSPPPAPESAADFSPDRRMDYYSASLLDHEYTAGPGPFGPGGPRGSGAMAPGVFLTSRRPSLSPQNSIGQGKHSLKTLTKGLATAKQRLGKILKIHRNGKLLL</sequence>
<evidence type="ECO:0000256" key="4">
    <source>
        <dbReference type="ARBA" id="ARBA00013246"/>
    </source>
</evidence>
<evidence type="ECO:0000256" key="11">
    <source>
        <dbReference type="ARBA" id="ARBA00023004"/>
    </source>
</evidence>
<feature type="compositionally biased region" description="Polar residues" evidence="25">
    <location>
        <begin position="899"/>
        <end position="910"/>
    </location>
</feature>
<reference evidence="28" key="2">
    <citation type="submission" date="2025-08" db="UniProtKB">
        <authorList>
            <consortium name="Ensembl"/>
        </authorList>
    </citation>
    <scope>IDENTIFICATION</scope>
</reference>
<dbReference type="InterPro" id="IPR019787">
    <property type="entry name" value="Znf_PHD-finger"/>
</dbReference>
<evidence type="ECO:0000256" key="16">
    <source>
        <dbReference type="ARBA" id="ARBA00023306"/>
    </source>
</evidence>
<evidence type="ECO:0000256" key="19">
    <source>
        <dbReference type="ARBA" id="ARBA00047915"/>
    </source>
</evidence>
<dbReference type="AlphaFoldDB" id="A0A4W6EUV2"/>
<keyword evidence="10" id="KW-0560">Oxidoreductase</keyword>
<dbReference type="EC" id="1.14.11.27" evidence="4"/>
<evidence type="ECO:0000256" key="15">
    <source>
        <dbReference type="ARBA" id="ARBA00023242"/>
    </source>
</evidence>
<feature type="region of interest" description="Disordered" evidence="25">
    <location>
        <begin position="873"/>
        <end position="914"/>
    </location>
</feature>
<dbReference type="SUPFAM" id="SSF51197">
    <property type="entry name" value="Clavaminate synthase-like"/>
    <property type="match status" value="1"/>
</dbReference>
<keyword evidence="11" id="KW-0408">Iron</keyword>
<dbReference type="GO" id="GO:0008270">
    <property type="term" value="F:zinc ion binding"/>
    <property type="evidence" value="ECO:0007669"/>
    <property type="project" value="UniProtKB-KW"/>
</dbReference>
<feature type="region of interest" description="Disordered" evidence="25">
    <location>
        <begin position="89"/>
        <end position="121"/>
    </location>
</feature>
<evidence type="ECO:0000256" key="9">
    <source>
        <dbReference type="ARBA" id="ARBA00022964"/>
    </source>
</evidence>
<evidence type="ECO:0000259" key="26">
    <source>
        <dbReference type="PROSITE" id="PS50016"/>
    </source>
</evidence>
<evidence type="ECO:0000256" key="5">
    <source>
        <dbReference type="ARBA" id="ARBA00022723"/>
    </source>
</evidence>
<evidence type="ECO:0000313" key="28">
    <source>
        <dbReference type="Ensembl" id="ENSLCAP00010041006.1"/>
    </source>
</evidence>
<keyword evidence="12" id="KW-0805">Transcription regulation</keyword>
<comment type="subcellular location">
    <subcellularLocation>
        <location evidence="2">Nucleus</location>
        <location evidence="2">Nucleolus</location>
    </subcellularLocation>
</comment>
<proteinExistence type="inferred from homology"/>
<evidence type="ECO:0000256" key="18">
    <source>
        <dbReference type="ARBA" id="ARBA00047648"/>
    </source>
</evidence>
<evidence type="ECO:0000256" key="3">
    <source>
        <dbReference type="ARBA" id="ARBA00006942"/>
    </source>
</evidence>
<dbReference type="InterPro" id="IPR041070">
    <property type="entry name" value="JHD"/>
</dbReference>
<dbReference type="Ensembl" id="ENSLCAT00010042015.1">
    <property type="protein sequence ID" value="ENSLCAP00010041006.1"/>
    <property type="gene ID" value="ENSLCAG00010019206.1"/>
</dbReference>
<dbReference type="InterPro" id="IPR011011">
    <property type="entry name" value="Znf_FYVE_PHD"/>
</dbReference>
<evidence type="ECO:0000256" key="7">
    <source>
        <dbReference type="ARBA" id="ARBA00022833"/>
    </source>
</evidence>
<dbReference type="GO" id="GO:0140680">
    <property type="term" value="F:histone H3K36me/H3K36me2 demethylase activity"/>
    <property type="evidence" value="ECO:0007669"/>
    <property type="project" value="UniProtKB-EC"/>
</dbReference>
<keyword evidence="13" id="KW-0010">Activator</keyword>
<dbReference type="PROSITE" id="PS51184">
    <property type="entry name" value="JMJC"/>
    <property type="match status" value="1"/>
</dbReference>
<feature type="domain" description="JmjC" evidence="27">
    <location>
        <begin position="231"/>
        <end position="387"/>
    </location>
</feature>
<keyword evidence="5" id="KW-0479">Metal-binding</keyword>
<dbReference type="SMART" id="SM00558">
    <property type="entry name" value="JmjC"/>
    <property type="match status" value="1"/>
</dbReference>
<dbReference type="SMART" id="SM00249">
    <property type="entry name" value="PHD"/>
    <property type="match status" value="1"/>
</dbReference>
<evidence type="ECO:0000259" key="27">
    <source>
        <dbReference type="PROSITE" id="PS51184"/>
    </source>
</evidence>
<dbReference type="Pfam" id="PF17811">
    <property type="entry name" value="JHD"/>
    <property type="match status" value="1"/>
</dbReference>
<keyword evidence="7" id="KW-0862">Zinc</keyword>
<protein>
    <recommendedName>
        <fullName evidence="20">Histone lysine demethylase PHF8</fullName>
        <ecNumber evidence="4">1.14.11.27</ecNumber>
        <ecNumber evidence="17">1.14.11.65</ecNumber>
    </recommendedName>
    <alternativeName>
        <fullName evidence="22">PHD finger protein 8</fullName>
    </alternativeName>
    <alternativeName>
        <fullName evidence="21">[histone H3]-dimethyl-L-lysine(36) demethylase PHF8</fullName>
    </alternativeName>
    <alternativeName>
        <fullName evidence="23">[histone H3]-dimethyl-L-lysine(9) demethylase PHF8</fullName>
    </alternativeName>
</protein>
<evidence type="ECO:0000256" key="13">
    <source>
        <dbReference type="ARBA" id="ARBA00023159"/>
    </source>
</evidence>
<keyword evidence="6 24" id="KW-0863">Zinc-finger</keyword>
<organism evidence="28 29">
    <name type="scientific">Lates calcarifer</name>
    <name type="common">Barramundi</name>
    <name type="synonym">Holocentrus calcarifer</name>
    <dbReference type="NCBI Taxonomy" id="8187"/>
    <lineage>
        <taxon>Eukaryota</taxon>
        <taxon>Metazoa</taxon>
        <taxon>Chordata</taxon>
        <taxon>Craniata</taxon>
        <taxon>Vertebrata</taxon>
        <taxon>Euteleostomi</taxon>
        <taxon>Actinopterygii</taxon>
        <taxon>Neopterygii</taxon>
        <taxon>Teleostei</taxon>
        <taxon>Neoteleostei</taxon>
        <taxon>Acanthomorphata</taxon>
        <taxon>Carangaria</taxon>
        <taxon>Carangaria incertae sedis</taxon>
        <taxon>Centropomidae</taxon>
        <taxon>Lates</taxon>
    </lineage>
</organism>